<sequence>MTLPPIRLIYAGRASIGHLNRSYSTSKTISPTSKINVPSERTAYEFGALDEPDPQLDGLSYPRVESFSRQWRNPYAKWDDPQERCNFNEPLHAEEEMMGMWAPDVHNISVRTALTNLSVAFGVLGLILGGSAYLAPSSPVVPRTFPYNGLAKELGGLGQEVKGTQLCEQGE</sequence>
<proteinExistence type="predicted"/>
<evidence type="ECO:0008006" key="3">
    <source>
        <dbReference type="Google" id="ProtNLM"/>
    </source>
</evidence>
<dbReference type="Pfam" id="PF05821">
    <property type="entry name" value="NDUF_B8"/>
    <property type="match status" value="1"/>
</dbReference>
<comment type="caution">
    <text evidence="1">The sequence shown here is derived from an EMBL/GenBank/DDBJ whole genome shotgun (WGS) entry which is preliminary data.</text>
</comment>
<dbReference type="GO" id="GO:0005739">
    <property type="term" value="C:mitochondrion"/>
    <property type="evidence" value="ECO:0007669"/>
    <property type="project" value="InterPro"/>
</dbReference>
<dbReference type="PANTHER" id="PTHR12840">
    <property type="entry name" value="NADH-UBIQUINONE OXIDOREDUCTASE ASHI SUBUNIT"/>
    <property type="match status" value="1"/>
</dbReference>
<keyword evidence="2" id="KW-1185">Reference proteome</keyword>
<dbReference type="OrthoDB" id="2014058at2759"/>
<accession>A0A9Q3CTA2</accession>
<evidence type="ECO:0000313" key="1">
    <source>
        <dbReference type="EMBL" id="MBW0490294.1"/>
    </source>
</evidence>
<evidence type="ECO:0000313" key="2">
    <source>
        <dbReference type="Proteomes" id="UP000765509"/>
    </source>
</evidence>
<dbReference type="InterPro" id="IPR008699">
    <property type="entry name" value="NDUFB8"/>
</dbReference>
<name>A0A9Q3CTA2_9BASI</name>
<organism evidence="1 2">
    <name type="scientific">Austropuccinia psidii MF-1</name>
    <dbReference type="NCBI Taxonomy" id="1389203"/>
    <lineage>
        <taxon>Eukaryota</taxon>
        <taxon>Fungi</taxon>
        <taxon>Dikarya</taxon>
        <taxon>Basidiomycota</taxon>
        <taxon>Pucciniomycotina</taxon>
        <taxon>Pucciniomycetes</taxon>
        <taxon>Pucciniales</taxon>
        <taxon>Sphaerophragmiaceae</taxon>
        <taxon>Austropuccinia</taxon>
    </lineage>
</organism>
<gene>
    <name evidence="1" type="ORF">O181_030009</name>
</gene>
<dbReference type="PANTHER" id="PTHR12840:SF1">
    <property type="entry name" value="NADH DEHYDROGENASE [UBIQUINONE] 1 BETA SUBCOMPLEX SUBUNIT 8, MITOCHONDRIAL"/>
    <property type="match status" value="1"/>
</dbReference>
<protein>
    <recommendedName>
        <fullName evidence="3">NADH dehydrogenase [ubiquinone] 1 beta subcomplex subunit 8, mitochondrial</fullName>
    </recommendedName>
</protein>
<dbReference type="EMBL" id="AVOT02010503">
    <property type="protein sequence ID" value="MBW0490294.1"/>
    <property type="molecule type" value="Genomic_DNA"/>
</dbReference>
<dbReference type="Proteomes" id="UP000765509">
    <property type="component" value="Unassembled WGS sequence"/>
</dbReference>
<reference evidence="1" key="1">
    <citation type="submission" date="2021-03" db="EMBL/GenBank/DDBJ databases">
        <title>Draft genome sequence of rust myrtle Austropuccinia psidii MF-1, a brazilian biotype.</title>
        <authorList>
            <person name="Quecine M.C."/>
            <person name="Pachon D.M.R."/>
            <person name="Bonatelli M.L."/>
            <person name="Correr F.H."/>
            <person name="Franceschini L.M."/>
            <person name="Leite T.F."/>
            <person name="Margarido G.R.A."/>
            <person name="Almeida C.A."/>
            <person name="Ferrarezi J.A."/>
            <person name="Labate C.A."/>
        </authorList>
    </citation>
    <scope>NUCLEOTIDE SEQUENCE</scope>
    <source>
        <strain evidence="1">MF-1</strain>
    </source>
</reference>
<dbReference type="AlphaFoldDB" id="A0A9Q3CTA2"/>